<feature type="compositionally biased region" description="Polar residues" evidence="2">
    <location>
        <begin position="19"/>
        <end position="32"/>
    </location>
</feature>
<dbReference type="PANTHER" id="PTHR31762:SF4">
    <property type="entry name" value="COILED-COIL DOMAIN-CONTAINING PROTEIN SCD2"/>
    <property type="match status" value="1"/>
</dbReference>
<gene>
    <name evidence="3" type="ORF">ZOSMA_69G00810</name>
</gene>
<keyword evidence="4" id="KW-1185">Reference proteome</keyword>
<protein>
    <recommendedName>
        <fullName evidence="5">Coiled-coil domain-containing protein SCD2</fullName>
    </recommendedName>
</protein>
<accession>A0A0K9NS08</accession>
<dbReference type="STRING" id="29655.A0A0K9NS08"/>
<feature type="compositionally biased region" description="Polar residues" evidence="2">
    <location>
        <begin position="138"/>
        <end position="155"/>
    </location>
</feature>
<proteinExistence type="predicted"/>
<dbReference type="AlphaFoldDB" id="A0A0K9NS08"/>
<feature type="region of interest" description="Disordered" evidence="2">
    <location>
        <begin position="1"/>
        <end position="198"/>
    </location>
</feature>
<name>A0A0K9NS08_ZOSMR</name>
<feature type="coiled-coil region" evidence="1">
    <location>
        <begin position="204"/>
        <end position="315"/>
    </location>
</feature>
<keyword evidence="1" id="KW-0175">Coiled coil</keyword>
<evidence type="ECO:0008006" key="5">
    <source>
        <dbReference type="Google" id="ProtNLM"/>
    </source>
</evidence>
<dbReference type="EMBL" id="LFYR01001802">
    <property type="protein sequence ID" value="KMZ59383.1"/>
    <property type="molecule type" value="Genomic_DNA"/>
</dbReference>
<reference evidence="4" key="1">
    <citation type="journal article" date="2016" name="Nature">
        <title>The genome of the seagrass Zostera marina reveals angiosperm adaptation to the sea.</title>
        <authorList>
            <person name="Olsen J.L."/>
            <person name="Rouze P."/>
            <person name="Verhelst B."/>
            <person name="Lin Y.-C."/>
            <person name="Bayer T."/>
            <person name="Collen J."/>
            <person name="Dattolo E."/>
            <person name="De Paoli E."/>
            <person name="Dittami S."/>
            <person name="Maumus F."/>
            <person name="Michel G."/>
            <person name="Kersting A."/>
            <person name="Lauritano C."/>
            <person name="Lohaus R."/>
            <person name="Toepel M."/>
            <person name="Tonon T."/>
            <person name="Vanneste K."/>
            <person name="Amirebrahimi M."/>
            <person name="Brakel J."/>
            <person name="Bostroem C."/>
            <person name="Chovatia M."/>
            <person name="Grimwood J."/>
            <person name="Jenkins J.W."/>
            <person name="Jueterbock A."/>
            <person name="Mraz A."/>
            <person name="Stam W.T."/>
            <person name="Tice H."/>
            <person name="Bornberg-Bauer E."/>
            <person name="Green P.J."/>
            <person name="Pearson G.A."/>
            <person name="Procaccini G."/>
            <person name="Duarte C.M."/>
            <person name="Schmutz J."/>
            <person name="Reusch T.B.H."/>
            <person name="Van de Peer Y."/>
        </authorList>
    </citation>
    <scope>NUCLEOTIDE SEQUENCE [LARGE SCALE GENOMIC DNA]</scope>
    <source>
        <strain evidence="4">cv. Finnish</strain>
    </source>
</reference>
<evidence type="ECO:0000313" key="4">
    <source>
        <dbReference type="Proteomes" id="UP000036987"/>
    </source>
</evidence>
<dbReference type="GO" id="GO:0000911">
    <property type="term" value="P:cytokinesis by cell plate formation"/>
    <property type="evidence" value="ECO:0007669"/>
    <property type="project" value="InterPro"/>
</dbReference>
<dbReference type="PANTHER" id="PTHR31762">
    <property type="entry name" value="FAS-BINDING FACTOR-LIKE PROTEIN"/>
    <property type="match status" value="1"/>
</dbReference>
<evidence type="ECO:0000256" key="2">
    <source>
        <dbReference type="SAM" id="MobiDB-lite"/>
    </source>
</evidence>
<sequence>MDRRRPRSPPVYGRHRSTESSSGTTDLSSLANPRSPMPPTGGNISGIKRSQNVAAKAAAERLAHVMATQTVDDHEDDDEDEDLSTGGVGPFRFGAPRQITGSNGGGSGRFSSGLGVGLKMNRSPSPALGRNFVEQVPPSRSNSAGRLSSLSTRSTPAVPPPTRTSLRTPSPIPPLQSHVSSSRNKGFLPTTPDHSDDSAIQDQLELLQEENDKVLSKLRLMEERCEEADARALELEKQVASLGEGVSLEARMINRKEEALRQRETALKIATQNKGAGEEEIAVLREEIASAKEKIDAAREQCNEAENQAAALRSMTQRMILTEEEMEEVVLKRCWLARYWGLALRHGIYPDIAVSKHELWSSLAPLPFEIVLSAGQKAKEESSYEGDVHVRSNNLDRDLSDLAGEGNIESMLSVEKGLRELASLKVEEAVVYAMAQHHRPNSIRFSNTDFKSPGEPKFTEALELSQEETEDVFFKQAWLIYFWRCAKTHRVEEDIAEERLQFWIDRNGQTVLTTHDAVDVERGIVELRKLGIEHQIWEASRRQIDQSFATDNGQILS</sequence>
<organism evidence="3 4">
    <name type="scientific">Zostera marina</name>
    <name type="common">Eelgrass</name>
    <dbReference type="NCBI Taxonomy" id="29655"/>
    <lineage>
        <taxon>Eukaryota</taxon>
        <taxon>Viridiplantae</taxon>
        <taxon>Streptophyta</taxon>
        <taxon>Embryophyta</taxon>
        <taxon>Tracheophyta</taxon>
        <taxon>Spermatophyta</taxon>
        <taxon>Magnoliopsida</taxon>
        <taxon>Liliopsida</taxon>
        <taxon>Zosteraceae</taxon>
        <taxon>Zostera</taxon>
    </lineage>
</organism>
<evidence type="ECO:0000313" key="3">
    <source>
        <dbReference type="EMBL" id="KMZ59383.1"/>
    </source>
</evidence>
<comment type="caution">
    <text evidence="3">The sequence shown here is derived from an EMBL/GenBank/DDBJ whole genome shotgun (WGS) entry which is preliminary data.</text>
</comment>
<evidence type="ECO:0000256" key="1">
    <source>
        <dbReference type="SAM" id="Coils"/>
    </source>
</evidence>
<feature type="compositionally biased region" description="Acidic residues" evidence="2">
    <location>
        <begin position="73"/>
        <end position="83"/>
    </location>
</feature>
<dbReference type="Proteomes" id="UP000036987">
    <property type="component" value="Unassembled WGS sequence"/>
</dbReference>
<dbReference type="SUPFAM" id="SSF57997">
    <property type="entry name" value="Tropomyosin"/>
    <property type="match status" value="1"/>
</dbReference>
<dbReference type="OrthoDB" id="2014962at2759"/>
<dbReference type="OMA" id="SPVHRNQ"/>
<dbReference type="InterPro" id="IPR040321">
    <property type="entry name" value="SCD2-like"/>
</dbReference>